<dbReference type="Pfam" id="PF01547">
    <property type="entry name" value="SBP_bac_1"/>
    <property type="match status" value="1"/>
</dbReference>
<dbReference type="AlphaFoldDB" id="A0A2N5GKS4"/>
<accession>A0A2N5GKS4</accession>
<dbReference type="RefSeq" id="WP_101577839.1">
    <property type="nucleotide sequence ID" value="NZ_PGVA01000028.1"/>
</dbReference>
<dbReference type="EMBL" id="PGVA01000028">
    <property type="protein sequence ID" value="PLR82123.1"/>
    <property type="molecule type" value="Genomic_DNA"/>
</dbReference>
<dbReference type="Proteomes" id="UP000235114">
    <property type="component" value="Unassembled WGS sequence"/>
</dbReference>
<evidence type="ECO:0000313" key="4">
    <source>
        <dbReference type="Proteomes" id="UP000234951"/>
    </source>
</evidence>
<feature type="signal peptide" evidence="1">
    <location>
        <begin position="1"/>
        <end position="19"/>
    </location>
</feature>
<evidence type="ECO:0000313" key="5">
    <source>
        <dbReference type="Proteomes" id="UP000235114"/>
    </source>
</evidence>
<dbReference type="EMBL" id="PGVD01000025">
    <property type="protein sequence ID" value="PLR97971.1"/>
    <property type="molecule type" value="Genomic_DNA"/>
</dbReference>
<dbReference type="SUPFAM" id="SSF53850">
    <property type="entry name" value="Periplasmic binding protein-like II"/>
    <property type="match status" value="1"/>
</dbReference>
<dbReference type="PANTHER" id="PTHR43649:SF12">
    <property type="entry name" value="DIACETYLCHITOBIOSE BINDING PROTEIN DASA"/>
    <property type="match status" value="1"/>
</dbReference>
<dbReference type="PANTHER" id="PTHR43649">
    <property type="entry name" value="ARABINOSE-BINDING PROTEIN-RELATED"/>
    <property type="match status" value="1"/>
</dbReference>
<reference evidence="2 4" key="1">
    <citation type="submission" date="2017-11" db="EMBL/GenBank/DDBJ databases">
        <title>Comparitive Functional Genomics of Dry Heat Resistant strains isolated from the Viking Spacecraft.</title>
        <authorList>
            <person name="Seuylemezian A."/>
            <person name="Cooper K."/>
            <person name="Vaishampayan P."/>
        </authorList>
    </citation>
    <scope>NUCLEOTIDE SEQUENCE [LARGE SCALE GENOMIC DNA]</scope>
    <source>
        <strain evidence="2 4">M4.6</strain>
    </source>
</reference>
<organism evidence="2 4">
    <name type="scientific">Bacillus canaveralius</name>
    <dbReference type="NCBI Taxonomy" id="1403243"/>
    <lineage>
        <taxon>Bacteria</taxon>
        <taxon>Bacillati</taxon>
        <taxon>Bacillota</taxon>
        <taxon>Bacilli</taxon>
        <taxon>Bacillales</taxon>
        <taxon>Bacillaceae</taxon>
        <taxon>Bacillus</taxon>
    </lineage>
</organism>
<protein>
    <submittedName>
        <fullName evidence="2">ABC transporter substrate-binding protein</fullName>
    </submittedName>
</protein>
<evidence type="ECO:0000256" key="1">
    <source>
        <dbReference type="SAM" id="SignalP"/>
    </source>
</evidence>
<keyword evidence="1" id="KW-0732">Signal</keyword>
<dbReference type="Proteomes" id="UP000234951">
    <property type="component" value="Unassembled WGS sequence"/>
</dbReference>
<dbReference type="InterPro" id="IPR006059">
    <property type="entry name" value="SBP"/>
</dbReference>
<dbReference type="CDD" id="cd14748">
    <property type="entry name" value="PBP2_UgpB"/>
    <property type="match status" value="1"/>
</dbReference>
<evidence type="ECO:0000313" key="2">
    <source>
        <dbReference type="EMBL" id="PLR82123.1"/>
    </source>
</evidence>
<feature type="chain" id="PRO_5038727762" evidence="1">
    <location>
        <begin position="20"/>
        <end position="430"/>
    </location>
</feature>
<evidence type="ECO:0000313" key="3">
    <source>
        <dbReference type="EMBL" id="PLR97971.1"/>
    </source>
</evidence>
<dbReference type="PROSITE" id="PS51257">
    <property type="entry name" value="PROKAR_LIPOPROTEIN"/>
    <property type="match status" value="1"/>
</dbReference>
<gene>
    <name evidence="2" type="ORF">CU635_13220</name>
    <name evidence="3" type="ORF">CVD25_09120</name>
</gene>
<sequence>MRKRMLLILAVFLILGSLAGCSGGNSAEAEKTEDGKVVVDFWTFWGSETRRPIIEKIIEDFNNSQDKIVVKHTYLPWGDIWTKNLASVAAGNPADVIINDINNVSQRAKNGQVEDISKYLDDSFKNQFYPHLWETVVYENKTYAVPFNTDTRMLFYNKKTFQEAGLDPNKPPQTWAELEEYAIKLDKKNGETYERIGFYPLWDNPNASAWMMNADNGTGYIEDGELKINTPKKVEALEWLLKWQDRIGAKNVQAFKAEFGSEQSNPFIAEKVAMWTDVGTFYTQIRDYGQHLDFGVAPIPSFTEGSGHWSEGGGFVAEVPKGSDSPEEAVEFIKYLTGPEAQKYWAMENFDNAANIEAAEATMSELLGKDKEVYEATVRNLEETKMGPVPVEYPEYHDRINPVIDNIMRGKISPEKGLEKAEKDVESIKK</sequence>
<reference evidence="3 5" key="2">
    <citation type="submission" date="2017-12" db="EMBL/GenBank/DDBJ databases">
        <title>Comparative Functional Genomics of Dry Heat Resistant strains isolated from the Viking Spacecraft.</title>
        <authorList>
            <person name="Seuylemezian A."/>
            <person name="Cooper K."/>
            <person name="Vaishampayan P."/>
        </authorList>
    </citation>
    <scope>NUCLEOTIDE SEQUENCE [LARGE SCALE GENOMIC DNA]</scope>
    <source>
        <strain evidence="3 5">ATCC 29669</strain>
    </source>
</reference>
<dbReference type="Gene3D" id="3.40.190.10">
    <property type="entry name" value="Periplasmic binding protein-like II"/>
    <property type="match status" value="2"/>
</dbReference>
<dbReference type="InterPro" id="IPR050490">
    <property type="entry name" value="Bact_solute-bd_prot1"/>
</dbReference>
<proteinExistence type="predicted"/>
<dbReference type="OrthoDB" id="9795467at2"/>
<keyword evidence="5" id="KW-1185">Reference proteome</keyword>
<comment type="caution">
    <text evidence="2">The sequence shown here is derived from an EMBL/GenBank/DDBJ whole genome shotgun (WGS) entry which is preliminary data.</text>
</comment>
<name>A0A2N5GKS4_9BACI</name>